<dbReference type="STRING" id="5866.A0A061DA17"/>
<reference evidence="9" key="1">
    <citation type="journal article" date="2014" name="Nucleic Acids Res.">
        <title>The evolutionary dynamics of variant antigen genes in Babesia reveal a history of genomic innovation underlying host-parasite interaction.</title>
        <authorList>
            <person name="Jackson A.P."/>
            <person name="Otto T.D."/>
            <person name="Darby A."/>
            <person name="Ramaprasad A."/>
            <person name="Xia D."/>
            <person name="Echaide I.E."/>
            <person name="Farber M."/>
            <person name="Gahlot S."/>
            <person name="Gamble J."/>
            <person name="Gupta D."/>
            <person name="Gupta Y."/>
            <person name="Jackson L."/>
            <person name="Malandrin L."/>
            <person name="Malas T.B."/>
            <person name="Moussa E."/>
            <person name="Nair M."/>
            <person name="Reid A.J."/>
            <person name="Sanders M."/>
            <person name="Sharma J."/>
            <person name="Tracey A."/>
            <person name="Quail M.A."/>
            <person name="Weir W."/>
            <person name="Wastling J.M."/>
            <person name="Hall N."/>
            <person name="Willadsen P."/>
            <person name="Lingelbach K."/>
            <person name="Shiels B."/>
            <person name="Tait A."/>
            <person name="Berriman M."/>
            <person name="Allred D.R."/>
            <person name="Pain A."/>
        </authorList>
    </citation>
    <scope>NUCLEOTIDE SEQUENCE [LARGE SCALE GENOMIC DNA]</scope>
    <source>
        <strain evidence="9">Bond</strain>
    </source>
</reference>
<evidence type="ECO:0000256" key="6">
    <source>
        <dbReference type="ARBA" id="ARBA00022927"/>
    </source>
</evidence>
<dbReference type="GO" id="GO:0000422">
    <property type="term" value="P:autophagy of mitochondrion"/>
    <property type="evidence" value="ECO:0007669"/>
    <property type="project" value="TreeGrafter"/>
</dbReference>
<dbReference type="AlphaFoldDB" id="A0A061DA17"/>
<evidence type="ECO:0000256" key="7">
    <source>
        <dbReference type="ARBA" id="ARBA00023006"/>
    </source>
</evidence>
<keyword evidence="7" id="KW-0072">Autophagy</keyword>
<dbReference type="RefSeq" id="XP_012769747.1">
    <property type="nucleotide sequence ID" value="XM_012914293.1"/>
</dbReference>
<gene>
    <name evidence="8" type="ORF">BBBOND_0400530</name>
</gene>
<keyword evidence="4" id="KW-0963">Cytoplasm</keyword>
<evidence type="ECO:0000256" key="3">
    <source>
        <dbReference type="ARBA" id="ARBA00022448"/>
    </source>
</evidence>
<dbReference type="GO" id="GO:0044804">
    <property type="term" value="P:nucleophagy"/>
    <property type="evidence" value="ECO:0007669"/>
    <property type="project" value="TreeGrafter"/>
</dbReference>
<evidence type="ECO:0000313" key="9">
    <source>
        <dbReference type="Proteomes" id="UP000033188"/>
    </source>
</evidence>
<accession>A0A061DA17</accession>
<evidence type="ECO:0000256" key="1">
    <source>
        <dbReference type="ARBA" id="ARBA00004496"/>
    </source>
</evidence>
<dbReference type="InterPro" id="IPR007135">
    <property type="entry name" value="Atg3/Atg10"/>
</dbReference>
<sequence length="254" mass="28498">MRRVHDILTGAAGNLLPTTGFDFSEKGAVTPADFMAAGDAIVAEDSRWEWVSDGSSSALDCLNADKQYLCAYDIPCLRIPKLVTSEVGDWKLCELARDAEGPAFAHRTDSEIPSLEPRIVEGDCNDLYDNGTPSRPYRRYDISITYDRYYETPRIWLIGFDAFGLPLSHNEMLNDVPSVYAGRTVTVERHPYTAELNITVHPCYQMEALHRQKSSNAAYRPENAITFALQIWSSVLPMFCLLSQQENCQSQTEA</sequence>
<protein>
    <submittedName>
        <fullName evidence="8">-Autophagy-related protein 3</fullName>
    </submittedName>
</protein>
<evidence type="ECO:0000256" key="4">
    <source>
        <dbReference type="ARBA" id="ARBA00022490"/>
    </source>
</evidence>
<dbReference type="KEGG" id="bbig:BBBOND_0400530"/>
<dbReference type="GeneID" id="24566102"/>
<dbReference type="Pfam" id="PF03987">
    <property type="entry name" value="Autophagy_act_C"/>
    <property type="match status" value="1"/>
</dbReference>
<comment type="similarity">
    <text evidence="2">Belongs to the ATG3 family.</text>
</comment>
<comment type="subcellular location">
    <subcellularLocation>
        <location evidence="1">Cytoplasm</location>
    </subcellularLocation>
</comment>
<dbReference type="GO" id="GO:0005829">
    <property type="term" value="C:cytosol"/>
    <property type="evidence" value="ECO:0007669"/>
    <property type="project" value="TreeGrafter"/>
</dbReference>
<dbReference type="Proteomes" id="UP000033188">
    <property type="component" value="Chromosome 4"/>
</dbReference>
<dbReference type="GO" id="GO:0061723">
    <property type="term" value="P:glycophagy"/>
    <property type="evidence" value="ECO:0007669"/>
    <property type="project" value="TreeGrafter"/>
</dbReference>
<dbReference type="GO" id="GO:0015031">
    <property type="term" value="P:protein transport"/>
    <property type="evidence" value="ECO:0007669"/>
    <property type="project" value="UniProtKB-KW"/>
</dbReference>
<dbReference type="EMBL" id="LK391710">
    <property type="protein sequence ID" value="CDR97561.1"/>
    <property type="molecule type" value="Genomic_DNA"/>
</dbReference>
<evidence type="ECO:0000256" key="5">
    <source>
        <dbReference type="ARBA" id="ARBA00022786"/>
    </source>
</evidence>
<dbReference type="GO" id="GO:0019776">
    <property type="term" value="F:Atg8-family ligase activity"/>
    <property type="evidence" value="ECO:0007669"/>
    <property type="project" value="TreeGrafter"/>
</dbReference>
<proteinExistence type="inferred from homology"/>
<evidence type="ECO:0000256" key="2">
    <source>
        <dbReference type="ARBA" id="ARBA00007683"/>
    </source>
</evidence>
<keyword evidence="9" id="KW-1185">Reference proteome</keyword>
<dbReference type="PANTHER" id="PTHR12866:SF2">
    <property type="entry name" value="UBIQUITIN-LIKE-CONJUGATING ENZYME ATG3"/>
    <property type="match status" value="1"/>
</dbReference>
<keyword evidence="6" id="KW-0653">Protein transport</keyword>
<keyword evidence="5" id="KW-0833">Ubl conjugation pathway</keyword>
<dbReference type="GO" id="GO:0000407">
    <property type="term" value="C:phagophore assembly site"/>
    <property type="evidence" value="ECO:0007669"/>
    <property type="project" value="TreeGrafter"/>
</dbReference>
<dbReference type="PANTHER" id="PTHR12866">
    <property type="entry name" value="UBIQUITIN-LIKE-CONJUGATING ENZYME ATG3"/>
    <property type="match status" value="1"/>
</dbReference>
<organism evidence="8 9">
    <name type="scientific">Babesia bigemina</name>
    <dbReference type="NCBI Taxonomy" id="5866"/>
    <lineage>
        <taxon>Eukaryota</taxon>
        <taxon>Sar</taxon>
        <taxon>Alveolata</taxon>
        <taxon>Apicomplexa</taxon>
        <taxon>Aconoidasida</taxon>
        <taxon>Piroplasmida</taxon>
        <taxon>Babesiidae</taxon>
        <taxon>Babesia</taxon>
    </lineage>
</organism>
<dbReference type="VEuPathDB" id="PiroplasmaDB:BBBOND_0400530"/>
<dbReference type="GO" id="GO:0000045">
    <property type="term" value="P:autophagosome assembly"/>
    <property type="evidence" value="ECO:0007669"/>
    <property type="project" value="TreeGrafter"/>
</dbReference>
<dbReference type="OMA" id="CNQKEIV"/>
<keyword evidence="3" id="KW-0813">Transport</keyword>
<name>A0A061DA17_BABBI</name>
<dbReference type="OrthoDB" id="1584384at2759"/>
<evidence type="ECO:0000313" key="8">
    <source>
        <dbReference type="EMBL" id="CDR97561.1"/>
    </source>
</evidence>